<feature type="signal peptide" evidence="1">
    <location>
        <begin position="1"/>
        <end position="23"/>
    </location>
</feature>
<dbReference type="Proteomes" id="UP000239203">
    <property type="component" value="Unassembled WGS sequence"/>
</dbReference>
<gene>
    <name evidence="2" type="ORF">CLV40_1515</name>
</gene>
<sequence length="384" mass="40268">MATKSVLACVALLVIAGATPAAAAPLGGGHPPSYRVTLLPPLPDDDSVYFNAVNDEGIAVGSSRTSFTLPDHPVRWDRDGRVHALPTLGGEQSLPLGIDNRGAVVGWSQTPDGTSHPVRWDRGVLRELPVLPGDGTGSAWAITDAGVVYGQSGETLVRWTGDDAPVAVPVPAGCAVRQFNVTSRGLPYGTCAFPDGTTRVVRWSRDGTPRVLTTLGGVDVYADANERGVIVGSSGTPGVPVRWNLDGTLTRLAPVGDSPTGTASAISENGYVAGTVGSADPRFQSPVRWDPDGTAHRLDVPADRLEGFTAAVDEHGVVFGTKHGVWTTSEAVVWDRDGHLAELPNPDPEWLTSSTVEGMTRSGLVLGQFSHSFDGPAAIWRPIR</sequence>
<dbReference type="AlphaFoldDB" id="A0A2S6GB02"/>
<keyword evidence="3" id="KW-1185">Reference proteome</keyword>
<comment type="caution">
    <text evidence="2">The sequence shown here is derived from an EMBL/GenBank/DDBJ whole genome shotgun (WGS) entry which is preliminary data.</text>
</comment>
<evidence type="ECO:0000313" key="3">
    <source>
        <dbReference type="Proteomes" id="UP000239203"/>
    </source>
</evidence>
<name>A0A2S6GB02_9PSEU</name>
<proteinExistence type="predicted"/>
<keyword evidence="1" id="KW-0732">Signal</keyword>
<dbReference type="EMBL" id="PTIX01000051">
    <property type="protein sequence ID" value="PPK60544.1"/>
    <property type="molecule type" value="Genomic_DNA"/>
</dbReference>
<feature type="chain" id="PRO_5018249927" description="HAF family extracellular repeat protein" evidence="1">
    <location>
        <begin position="24"/>
        <end position="384"/>
    </location>
</feature>
<reference evidence="2 3" key="1">
    <citation type="submission" date="2018-02" db="EMBL/GenBank/DDBJ databases">
        <title>Genomic Encyclopedia of Archaeal and Bacterial Type Strains, Phase II (KMG-II): from individual species to whole genera.</title>
        <authorList>
            <person name="Goeker M."/>
        </authorList>
    </citation>
    <scope>NUCLEOTIDE SEQUENCE [LARGE SCALE GENOMIC DNA]</scope>
    <source>
        <strain evidence="2 3">YU 961-1</strain>
    </source>
</reference>
<organism evidence="2 3">
    <name type="scientific">Actinokineospora auranticolor</name>
    <dbReference type="NCBI Taxonomy" id="155976"/>
    <lineage>
        <taxon>Bacteria</taxon>
        <taxon>Bacillati</taxon>
        <taxon>Actinomycetota</taxon>
        <taxon>Actinomycetes</taxon>
        <taxon>Pseudonocardiales</taxon>
        <taxon>Pseudonocardiaceae</taxon>
        <taxon>Actinokineospora</taxon>
    </lineage>
</organism>
<dbReference type="RefSeq" id="WP_104483666.1">
    <property type="nucleotide sequence ID" value="NZ_CP154825.1"/>
</dbReference>
<evidence type="ECO:0000256" key="1">
    <source>
        <dbReference type="SAM" id="SignalP"/>
    </source>
</evidence>
<accession>A0A2S6GB02</accession>
<evidence type="ECO:0000313" key="2">
    <source>
        <dbReference type="EMBL" id="PPK60544.1"/>
    </source>
</evidence>
<dbReference type="OrthoDB" id="4310309at2"/>
<protein>
    <recommendedName>
        <fullName evidence="4">HAF family extracellular repeat protein</fullName>
    </recommendedName>
</protein>
<evidence type="ECO:0008006" key="4">
    <source>
        <dbReference type="Google" id="ProtNLM"/>
    </source>
</evidence>